<accession>A0A1G8U5H0</accession>
<comment type="pathway">
    <text evidence="9">Lipid metabolism; fatty acid biosynthesis.</text>
</comment>
<comment type="similarity">
    <text evidence="1 9">Belongs to the thiolase-like superfamily. FabH family.</text>
</comment>
<keyword evidence="2 9" id="KW-0963">Cytoplasm</keyword>
<evidence type="ECO:0000259" key="11">
    <source>
        <dbReference type="Pfam" id="PF08545"/>
    </source>
</evidence>
<comment type="subcellular location">
    <subcellularLocation>
        <location evidence="9">Cytoplasm</location>
    </subcellularLocation>
</comment>
<evidence type="ECO:0000259" key="10">
    <source>
        <dbReference type="Pfam" id="PF08541"/>
    </source>
</evidence>
<name>A0A1G8U5H0_9PSEU</name>
<dbReference type="InterPro" id="IPR016039">
    <property type="entry name" value="Thiolase-like"/>
</dbReference>
<dbReference type="GO" id="GO:0006633">
    <property type="term" value="P:fatty acid biosynthetic process"/>
    <property type="evidence" value="ECO:0007669"/>
    <property type="project" value="UniProtKB-UniRule"/>
</dbReference>
<comment type="domain">
    <text evidence="9">The last Arg residue of the ACP-binding site is essential for the weak association between ACP/AcpP and FabH.</text>
</comment>
<dbReference type="InterPro" id="IPR013751">
    <property type="entry name" value="ACP_syn_III_N"/>
</dbReference>
<comment type="catalytic activity">
    <reaction evidence="9">
        <text>malonyl-[ACP] + acetyl-CoA + H(+) = 3-oxobutanoyl-[ACP] + CO2 + CoA</text>
        <dbReference type="Rhea" id="RHEA:12080"/>
        <dbReference type="Rhea" id="RHEA-COMP:9623"/>
        <dbReference type="Rhea" id="RHEA-COMP:9625"/>
        <dbReference type="ChEBI" id="CHEBI:15378"/>
        <dbReference type="ChEBI" id="CHEBI:16526"/>
        <dbReference type="ChEBI" id="CHEBI:57287"/>
        <dbReference type="ChEBI" id="CHEBI:57288"/>
        <dbReference type="ChEBI" id="CHEBI:78449"/>
        <dbReference type="ChEBI" id="CHEBI:78450"/>
        <dbReference type="EC" id="2.3.1.180"/>
    </reaction>
</comment>
<keyword evidence="6 9" id="KW-0443">Lipid metabolism</keyword>
<dbReference type="GO" id="GO:0033818">
    <property type="term" value="F:beta-ketoacyl-acyl-carrier-protein synthase III activity"/>
    <property type="evidence" value="ECO:0007669"/>
    <property type="project" value="UniProtKB-UniRule"/>
</dbReference>
<dbReference type="Gene3D" id="3.40.47.10">
    <property type="match status" value="1"/>
</dbReference>
<gene>
    <name evidence="9" type="primary">fabH</name>
    <name evidence="12" type="ORF">SAMN04488074_102193</name>
</gene>
<dbReference type="Pfam" id="PF08545">
    <property type="entry name" value="ACP_syn_III"/>
    <property type="match status" value="1"/>
</dbReference>
<evidence type="ECO:0000256" key="4">
    <source>
        <dbReference type="ARBA" id="ARBA00022679"/>
    </source>
</evidence>
<keyword evidence="4 9" id="KW-0808">Transferase</keyword>
<feature type="active site" evidence="9">
    <location>
        <position position="296"/>
    </location>
</feature>
<dbReference type="SUPFAM" id="SSF53901">
    <property type="entry name" value="Thiolase-like"/>
    <property type="match status" value="1"/>
</dbReference>
<evidence type="ECO:0000313" key="13">
    <source>
        <dbReference type="Proteomes" id="UP000199682"/>
    </source>
</evidence>
<dbReference type="InterPro" id="IPR013747">
    <property type="entry name" value="ACP_syn_III_C"/>
</dbReference>
<evidence type="ECO:0000256" key="1">
    <source>
        <dbReference type="ARBA" id="ARBA00008642"/>
    </source>
</evidence>
<feature type="domain" description="Beta-ketoacyl-[acyl-carrier-protein] synthase III N-terminal" evidence="11">
    <location>
        <begin position="118"/>
        <end position="198"/>
    </location>
</feature>
<dbReference type="NCBIfam" id="TIGR00747">
    <property type="entry name" value="fabH"/>
    <property type="match status" value="1"/>
</dbReference>
<comment type="function">
    <text evidence="9">Catalyzes the condensation reaction of fatty acid synthesis by the addition to an acyl acceptor of two carbons from malonyl-ACP. Catalyzes the first condensation reaction which initiates fatty acid synthesis and may therefore play a role in governing the total rate of fatty acid production. Possesses both acetoacetyl-ACP synthase and acetyl transacylase activities. Its substrate specificity determines the biosynthesis of branched-chain and/or straight-chain of fatty acids.</text>
</comment>
<dbReference type="AlphaFoldDB" id="A0A1G8U5H0"/>
<proteinExistence type="inferred from homology"/>
<dbReference type="EMBL" id="FNET01000002">
    <property type="protein sequence ID" value="SDJ48991.1"/>
    <property type="molecule type" value="Genomic_DNA"/>
</dbReference>
<feature type="active site" evidence="9">
    <location>
        <position position="124"/>
    </location>
</feature>
<protein>
    <recommendedName>
        <fullName evidence="9">Beta-ketoacyl-[acyl-carrier-protein] synthase III</fullName>
        <shortName evidence="9">Beta-ketoacyl-ACP synthase III</shortName>
        <shortName evidence="9">KAS III</shortName>
        <ecNumber evidence="9">2.3.1.180</ecNumber>
    </recommendedName>
    <alternativeName>
        <fullName evidence="9">3-oxoacyl-[acyl-carrier-protein] synthase 3</fullName>
    </alternativeName>
    <alternativeName>
        <fullName evidence="9">3-oxoacyl-[acyl-carrier-protein] synthase III</fullName>
    </alternativeName>
</protein>
<dbReference type="Proteomes" id="UP000199682">
    <property type="component" value="Unassembled WGS sequence"/>
</dbReference>
<reference evidence="13" key="1">
    <citation type="submission" date="2016-10" db="EMBL/GenBank/DDBJ databases">
        <authorList>
            <person name="Varghese N."/>
            <person name="Submissions S."/>
        </authorList>
    </citation>
    <scope>NUCLEOTIDE SEQUENCE [LARGE SCALE GENOMIC DNA]</scope>
    <source>
        <strain evidence="13">DSM 44796</strain>
    </source>
</reference>
<comment type="subunit">
    <text evidence="9">Homodimer.</text>
</comment>
<evidence type="ECO:0000313" key="12">
    <source>
        <dbReference type="EMBL" id="SDJ48991.1"/>
    </source>
</evidence>
<organism evidence="12 13">
    <name type="scientific">Lentzea albidocapillata subsp. violacea</name>
    <dbReference type="NCBI Taxonomy" id="128104"/>
    <lineage>
        <taxon>Bacteria</taxon>
        <taxon>Bacillati</taxon>
        <taxon>Actinomycetota</taxon>
        <taxon>Actinomycetes</taxon>
        <taxon>Pseudonocardiales</taxon>
        <taxon>Pseudonocardiaceae</taxon>
        <taxon>Lentzea</taxon>
    </lineage>
</organism>
<feature type="domain" description="Beta-ketoacyl-[acyl-carrier-protein] synthase III C-terminal" evidence="10">
    <location>
        <begin position="250"/>
        <end position="339"/>
    </location>
</feature>
<evidence type="ECO:0000256" key="8">
    <source>
        <dbReference type="ARBA" id="ARBA00023315"/>
    </source>
</evidence>
<dbReference type="PANTHER" id="PTHR34069:SF2">
    <property type="entry name" value="BETA-KETOACYL-[ACYL-CARRIER-PROTEIN] SYNTHASE III"/>
    <property type="match status" value="1"/>
</dbReference>
<dbReference type="PANTHER" id="PTHR34069">
    <property type="entry name" value="3-OXOACYL-[ACYL-CARRIER-PROTEIN] SYNTHASE 3"/>
    <property type="match status" value="1"/>
</dbReference>
<dbReference type="CDD" id="cd00830">
    <property type="entry name" value="KAS_III"/>
    <property type="match status" value="1"/>
</dbReference>
<dbReference type="UniPathway" id="UPA00094"/>
<dbReference type="NCBIfam" id="NF006829">
    <property type="entry name" value="PRK09352.1"/>
    <property type="match status" value="1"/>
</dbReference>
<dbReference type="GO" id="GO:0005737">
    <property type="term" value="C:cytoplasm"/>
    <property type="evidence" value="ECO:0007669"/>
    <property type="project" value="UniProtKB-SubCell"/>
</dbReference>
<evidence type="ECO:0000256" key="2">
    <source>
        <dbReference type="ARBA" id="ARBA00022490"/>
    </source>
</evidence>
<dbReference type="GO" id="GO:0044550">
    <property type="term" value="P:secondary metabolite biosynthetic process"/>
    <property type="evidence" value="ECO:0007669"/>
    <property type="project" value="TreeGrafter"/>
</dbReference>
<evidence type="ECO:0000256" key="5">
    <source>
        <dbReference type="ARBA" id="ARBA00022832"/>
    </source>
</evidence>
<dbReference type="RefSeq" id="WP_090004698.1">
    <property type="nucleotide sequence ID" value="NZ_FNET01000002.1"/>
</dbReference>
<evidence type="ECO:0000256" key="6">
    <source>
        <dbReference type="ARBA" id="ARBA00023098"/>
    </source>
</evidence>
<keyword evidence="5 9" id="KW-0276">Fatty acid metabolism</keyword>
<evidence type="ECO:0000256" key="7">
    <source>
        <dbReference type="ARBA" id="ARBA00023160"/>
    </source>
</evidence>
<dbReference type="InterPro" id="IPR004655">
    <property type="entry name" value="FabH"/>
</dbReference>
<dbReference type="Pfam" id="PF08541">
    <property type="entry name" value="ACP_syn_III_C"/>
    <property type="match status" value="1"/>
</dbReference>
<keyword evidence="9" id="KW-0511">Multifunctional enzyme</keyword>
<feature type="active site" evidence="9">
    <location>
        <position position="266"/>
    </location>
</feature>
<keyword evidence="7 9" id="KW-0275">Fatty acid biosynthesis</keyword>
<dbReference type="GO" id="GO:0004315">
    <property type="term" value="F:3-oxoacyl-[acyl-carrier-protein] synthase activity"/>
    <property type="evidence" value="ECO:0007669"/>
    <property type="project" value="InterPro"/>
</dbReference>
<feature type="region of interest" description="ACP-binding" evidence="9">
    <location>
        <begin position="267"/>
        <end position="271"/>
    </location>
</feature>
<keyword evidence="8 9" id="KW-0012">Acyltransferase</keyword>
<dbReference type="EC" id="2.3.1.180" evidence="9"/>
<dbReference type="HAMAP" id="MF_01815">
    <property type="entry name" value="FabH"/>
    <property type="match status" value="1"/>
</dbReference>
<evidence type="ECO:0000256" key="3">
    <source>
        <dbReference type="ARBA" id="ARBA00022516"/>
    </source>
</evidence>
<evidence type="ECO:0000256" key="9">
    <source>
        <dbReference type="HAMAP-Rule" id="MF_01815"/>
    </source>
</evidence>
<keyword evidence="3 9" id="KW-0444">Lipid biosynthesis</keyword>
<sequence length="343" mass="35637">MLRRDDPLTEHAPRPIPVLEAVAGCVPPRVVSNEDLPQHWETSDAWVRRRTGIGTRHWAGEGTSTGDLALTAAEAVLAKCATRSVDLVLVTTSTPDHPIPAMAPALAAKLGLAGVAAFDVSAVCTGFVYGLATASGMIASGIARRVLLVAADVYSTLIGPDDRSAGVVFGDGAGAVVLRAGERGEPGEILGFDLGSDGAGHDLITVPGGGARDRAEPGRFGEQDRHFRMSGREVYQHAVARMTESSLAVLKSAGWTTTDVDRVVAHQANARILSSVGSRLSIPDEKILGNIERVGNTGAASIPLALADAVARQEIHAGERVLLTAFGGGLTWGSAVLVWPEAD</sequence>